<dbReference type="RefSeq" id="WP_120747724.1">
    <property type="nucleotide sequence ID" value="NZ_RBAH01000008.1"/>
</dbReference>
<evidence type="ECO:0000313" key="1">
    <source>
        <dbReference type="EMBL" id="RKN84468.1"/>
    </source>
</evidence>
<proteinExistence type="predicted"/>
<dbReference type="Proteomes" id="UP000282311">
    <property type="component" value="Unassembled WGS sequence"/>
</dbReference>
<sequence length="65" mass="7246">MRPLTTNVHLFTAAIDKRLVLVFEEGVLIGSGVIEEITEEAIKIRNIPYPRDTCRFALVPSSAAY</sequence>
<dbReference type="OrthoDB" id="2655123at2"/>
<organism evidence="1 2">
    <name type="scientific">Paenibacillus ginsengarvi</name>
    <dbReference type="NCBI Taxonomy" id="400777"/>
    <lineage>
        <taxon>Bacteria</taxon>
        <taxon>Bacillati</taxon>
        <taxon>Bacillota</taxon>
        <taxon>Bacilli</taxon>
        <taxon>Bacillales</taxon>
        <taxon>Paenibacillaceae</taxon>
        <taxon>Paenibacillus</taxon>
    </lineage>
</organism>
<dbReference type="EMBL" id="RBAH01000008">
    <property type="protein sequence ID" value="RKN84468.1"/>
    <property type="molecule type" value="Genomic_DNA"/>
</dbReference>
<accession>A0A3B0CID2</accession>
<dbReference type="AlphaFoldDB" id="A0A3B0CID2"/>
<gene>
    <name evidence="1" type="ORF">D7M11_13385</name>
</gene>
<name>A0A3B0CID2_9BACL</name>
<keyword evidence="2" id="KW-1185">Reference proteome</keyword>
<protein>
    <submittedName>
        <fullName evidence="1">Uncharacterized protein</fullName>
    </submittedName>
</protein>
<evidence type="ECO:0000313" key="2">
    <source>
        <dbReference type="Proteomes" id="UP000282311"/>
    </source>
</evidence>
<reference evidence="1 2" key="1">
    <citation type="journal article" date="2007" name="Int. J. Syst. Evol. Microbiol.">
        <title>Paenibacillus ginsengarvi sp. nov., isolated from soil from ginseng cultivation.</title>
        <authorList>
            <person name="Yoon M.H."/>
            <person name="Ten L.N."/>
            <person name="Im W.T."/>
        </authorList>
    </citation>
    <scope>NUCLEOTIDE SEQUENCE [LARGE SCALE GENOMIC DNA]</scope>
    <source>
        <strain evidence="1 2">KCTC 13059</strain>
    </source>
</reference>
<comment type="caution">
    <text evidence="1">The sequence shown here is derived from an EMBL/GenBank/DDBJ whole genome shotgun (WGS) entry which is preliminary data.</text>
</comment>